<evidence type="ECO:0000256" key="1">
    <source>
        <dbReference type="SAM" id="SignalP"/>
    </source>
</evidence>
<dbReference type="AlphaFoldDB" id="A0A2U2XH11"/>
<evidence type="ECO:0008006" key="4">
    <source>
        <dbReference type="Google" id="ProtNLM"/>
    </source>
</evidence>
<feature type="chain" id="PRO_5015680619" description="Outer membrane protein beta-barrel domain-containing protein" evidence="1">
    <location>
        <begin position="23"/>
        <end position="247"/>
    </location>
</feature>
<dbReference type="Gene3D" id="2.40.160.20">
    <property type="match status" value="1"/>
</dbReference>
<name>A0A2U2XH11_9FLAO</name>
<evidence type="ECO:0000313" key="3">
    <source>
        <dbReference type="Proteomes" id="UP000245370"/>
    </source>
</evidence>
<sequence>MKKVILTGCLAVSALFASNVNAQTFADVEKATDATPFSIETTLIENFGNGMNWTTPALRGRYFVDNNIAARLQIGLGDGLGSAMSTTNRFYENMDGSGGEGTQEINRMSVNIQAGAEYHFVGTQKLDPYTYLGVNFGFGTQKVTGTAYNDGAVVPGAGYNADHSFESEGGYTLIGGIIGLGMDFYFVENVYIGAELGVGITAFNYKDSERTDMFKAGGSDFQNDIKMAGYEESFIGTQASLRLGWRF</sequence>
<feature type="signal peptide" evidence="1">
    <location>
        <begin position="1"/>
        <end position="22"/>
    </location>
</feature>
<accession>A0A2U2XH11</accession>
<comment type="caution">
    <text evidence="2">The sequence shown here is derived from an EMBL/GenBank/DDBJ whole genome shotgun (WGS) entry which is preliminary data.</text>
</comment>
<reference evidence="2 3" key="1">
    <citation type="submission" date="2018-05" db="EMBL/GenBank/DDBJ databases">
        <title>Brumimicrobium oceani sp. nov., isolated from coastal sediment.</title>
        <authorList>
            <person name="Kou Y."/>
        </authorList>
    </citation>
    <scope>NUCLEOTIDE SEQUENCE [LARGE SCALE GENOMIC DNA]</scope>
    <source>
        <strain evidence="2 3">C305</strain>
    </source>
</reference>
<gene>
    <name evidence="2" type="ORF">DIT68_02160</name>
</gene>
<dbReference type="Proteomes" id="UP000245370">
    <property type="component" value="Unassembled WGS sequence"/>
</dbReference>
<keyword evidence="1" id="KW-0732">Signal</keyword>
<dbReference type="OrthoDB" id="965683at2"/>
<dbReference type="EMBL" id="QFRJ01000001">
    <property type="protein sequence ID" value="PWH87088.1"/>
    <property type="molecule type" value="Genomic_DNA"/>
</dbReference>
<proteinExistence type="predicted"/>
<organism evidence="2 3">
    <name type="scientific">Brumimicrobium oceani</name>
    <dbReference type="NCBI Taxonomy" id="2100725"/>
    <lineage>
        <taxon>Bacteria</taxon>
        <taxon>Pseudomonadati</taxon>
        <taxon>Bacteroidota</taxon>
        <taxon>Flavobacteriia</taxon>
        <taxon>Flavobacteriales</taxon>
        <taxon>Crocinitomicaceae</taxon>
        <taxon>Brumimicrobium</taxon>
    </lineage>
</organism>
<reference evidence="2 3" key="2">
    <citation type="submission" date="2018-05" db="EMBL/GenBank/DDBJ databases">
        <authorList>
            <person name="Lanie J.A."/>
            <person name="Ng W.-L."/>
            <person name="Kazmierczak K.M."/>
            <person name="Andrzejewski T.M."/>
            <person name="Davidsen T.M."/>
            <person name="Wayne K.J."/>
            <person name="Tettelin H."/>
            <person name="Glass J.I."/>
            <person name="Rusch D."/>
            <person name="Podicherti R."/>
            <person name="Tsui H.-C.T."/>
            <person name="Winkler M.E."/>
        </authorList>
    </citation>
    <scope>NUCLEOTIDE SEQUENCE [LARGE SCALE GENOMIC DNA]</scope>
    <source>
        <strain evidence="2 3">C305</strain>
    </source>
</reference>
<evidence type="ECO:0000313" key="2">
    <source>
        <dbReference type="EMBL" id="PWH87088.1"/>
    </source>
</evidence>
<protein>
    <recommendedName>
        <fullName evidence="4">Outer membrane protein beta-barrel domain-containing protein</fullName>
    </recommendedName>
</protein>
<keyword evidence="3" id="KW-1185">Reference proteome</keyword>
<dbReference type="RefSeq" id="WP_109358167.1">
    <property type="nucleotide sequence ID" value="NZ_QFRJ01000001.1"/>
</dbReference>